<feature type="non-terminal residue" evidence="2">
    <location>
        <position position="1"/>
    </location>
</feature>
<dbReference type="InterPro" id="IPR011049">
    <property type="entry name" value="Serralysin-like_metalloprot_C"/>
</dbReference>
<evidence type="ECO:0000313" key="3">
    <source>
        <dbReference type="Proteomes" id="UP000309667"/>
    </source>
</evidence>
<protein>
    <recommendedName>
        <fullName evidence="1">RapA2 cadherin-like domain-containing protein</fullName>
    </recommendedName>
</protein>
<dbReference type="SUPFAM" id="SSF51120">
    <property type="entry name" value="beta-Roll"/>
    <property type="match status" value="2"/>
</dbReference>
<gene>
    <name evidence="2" type="ORF">E9677_22600</name>
</gene>
<feature type="domain" description="RapA2 cadherin-like" evidence="1">
    <location>
        <begin position="346"/>
        <end position="422"/>
    </location>
</feature>
<reference evidence="2 3" key="1">
    <citation type="submission" date="2019-04" db="EMBL/GenBank/DDBJ databases">
        <title>Genome sequence of strain 7209-2.</title>
        <authorList>
            <person name="Gao J."/>
            <person name="Sun J."/>
        </authorList>
    </citation>
    <scope>NUCLEOTIDE SEQUENCE [LARGE SCALE GENOMIC DNA]</scope>
    <source>
        <strain evidence="2 3">7209-2</strain>
    </source>
</reference>
<dbReference type="InterPro" id="IPR040853">
    <property type="entry name" value="RapA2_cadherin-like"/>
</dbReference>
<sequence length="894" mass="92805">ADNVLIGGNKDDVLSGGAGDDVLLGGAGNDRIIHNVGDGNDIVDGGSETGSSNPDYDVLTINGDGVARAFTLGLATAGTPIAPATADIMVTYDGALSGSVRADEVERVIFNLGTGGDTVTLNSVAGSAISPNTIVINGGAGNDIIDLTTFAGSKVEIVDGGGAADRVKLAGLWTDYVFTQFEDVFTISKNGEPFATVQGVEFVEFTGSDSNPGYTMSIDKVVNLAPNGVPDDDSVTEAGGVANAIPGKNQALGNVLSNDKDGNFDTEFRIVDRLSVTKVGNTVIDADGEKITGTYGDLVIKADGSYVYTLDNDRPETQGLKGGDIGVENFSYSLADNQNQLGTGSLKIEVTGTNDAAEITGSTTGSVTEATSSNNAAATITGDLNSLDVDNEADKWNAVPTKTWSESGYGRFTIASDGKWSYELDNTNATVNDLSKDQTLTDAFTVTTIDGTAQVVVITINGASDNAGTGFNGKNVLYQYYYSESNSDFGTSRAVQVGSGVEINNGYQNYFSVDVQDSKIVVSFNYGVGWSPASFNGFIISDAFDNVKTINSVSDNSSKVSVSHNANSIYVNWQGSSFSAGEKITIDVGFANGGRDPIILDLDRNGFAFSSIEDGVRFDINADGLGDQIAWTSDDGILAYDVDGNGLIDNGSEIFTPDFNGGQFASGVAALASLDSNGDGKIDSDDTAFGDLKIWVDANNNGISDEGEVSSLFDNGVTSISLTTDQTGGQEDGQTIFAEGEFTFADGSTGNFVEVGFDTIFGSDADPLTVMGTDGDDILHGGMGQMVMTGGAGNDTFVFDGTALNELDVADVISDFNGDGDVLDVTALLNSLLGEQATAETAASHLRTTADDGNTTVSVQTGADTWKDVVVLHNHDTAVKVLFDDKHSVTVSHD</sequence>
<evidence type="ECO:0000259" key="1">
    <source>
        <dbReference type="Pfam" id="PF17803"/>
    </source>
</evidence>
<dbReference type="InterPro" id="IPR010221">
    <property type="entry name" value="VCBS_dom"/>
</dbReference>
<comment type="caution">
    <text evidence="2">The sequence shown here is derived from an EMBL/GenBank/DDBJ whole genome shotgun (WGS) entry which is preliminary data.</text>
</comment>
<accession>A0ABY2QN28</accession>
<dbReference type="RefSeq" id="WP_205910186.1">
    <property type="nucleotide sequence ID" value="NZ_STGT01000007.1"/>
</dbReference>
<dbReference type="NCBIfam" id="TIGR01965">
    <property type="entry name" value="VCBS_repeat"/>
    <property type="match status" value="2"/>
</dbReference>
<dbReference type="Proteomes" id="UP000309667">
    <property type="component" value="Unassembled WGS sequence"/>
</dbReference>
<organism evidence="2 3">
    <name type="scientific">Rhizobium rhizophilum</name>
    <dbReference type="NCBI Taxonomy" id="1850373"/>
    <lineage>
        <taxon>Bacteria</taxon>
        <taxon>Pseudomonadati</taxon>
        <taxon>Pseudomonadota</taxon>
        <taxon>Alphaproteobacteria</taxon>
        <taxon>Hyphomicrobiales</taxon>
        <taxon>Rhizobiaceae</taxon>
        <taxon>Rhizobium/Agrobacterium group</taxon>
        <taxon>Rhizobium</taxon>
    </lineage>
</organism>
<dbReference type="Pfam" id="PF00353">
    <property type="entry name" value="HemolysinCabind"/>
    <property type="match status" value="3"/>
</dbReference>
<dbReference type="PANTHER" id="PTHR39431:SF1">
    <property type="entry name" value="FRPA_C-RELATED PROTEIN"/>
    <property type="match status" value="1"/>
</dbReference>
<dbReference type="Pfam" id="PF17803">
    <property type="entry name" value="Cadherin_4"/>
    <property type="match status" value="1"/>
</dbReference>
<dbReference type="Gene3D" id="2.150.10.10">
    <property type="entry name" value="Serralysin-like metalloprotease, C-terminal"/>
    <property type="match status" value="2"/>
</dbReference>
<dbReference type="PANTHER" id="PTHR39431">
    <property type="entry name" value="FRPA/C-RELATED PROTEIN"/>
    <property type="match status" value="1"/>
</dbReference>
<dbReference type="InterPro" id="IPR001343">
    <property type="entry name" value="Hemolysn_Ca-bd"/>
</dbReference>
<dbReference type="InterPro" id="IPR018511">
    <property type="entry name" value="Hemolysin-typ_Ca-bd_CS"/>
</dbReference>
<dbReference type="Gene3D" id="2.60.40.10">
    <property type="entry name" value="Immunoglobulins"/>
    <property type="match status" value="2"/>
</dbReference>
<keyword evidence="3" id="KW-1185">Reference proteome</keyword>
<evidence type="ECO:0000313" key="2">
    <source>
        <dbReference type="EMBL" id="THV10554.1"/>
    </source>
</evidence>
<proteinExistence type="predicted"/>
<name>A0ABY2QN28_9HYPH</name>
<dbReference type="PROSITE" id="PS00330">
    <property type="entry name" value="HEMOLYSIN_CALCIUM"/>
    <property type="match status" value="1"/>
</dbReference>
<dbReference type="EMBL" id="STGT01000007">
    <property type="protein sequence ID" value="THV10554.1"/>
    <property type="molecule type" value="Genomic_DNA"/>
</dbReference>
<dbReference type="InterPro" id="IPR013783">
    <property type="entry name" value="Ig-like_fold"/>
</dbReference>
<dbReference type="PRINTS" id="PR00313">
    <property type="entry name" value="CABNDNGRPT"/>
</dbReference>